<feature type="transmembrane region" description="Helical" evidence="1">
    <location>
        <begin position="138"/>
        <end position="158"/>
    </location>
</feature>
<evidence type="ECO:0000313" key="3">
    <source>
        <dbReference type="Proteomes" id="UP000770661"/>
    </source>
</evidence>
<accession>A0A8J5CFZ5</accession>
<keyword evidence="1" id="KW-0812">Transmembrane</keyword>
<comment type="caution">
    <text evidence="2">The sequence shown here is derived from an EMBL/GenBank/DDBJ whole genome shotgun (WGS) entry which is preliminary data.</text>
</comment>
<gene>
    <name evidence="2" type="ORF">GWK47_019255</name>
</gene>
<evidence type="ECO:0000256" key="1">
    <source>
        <dbReference type="SAM" id="Phobius"/>
    </source>
</evidence>
<sequence length="287" mass="32408">MALQLRTPLLRLVSRCALRGQAHQASGICCSCQHLTTANISYAQPVLMYRQQKNSNQNFIQSRNFYSYFKKLKSPEKIREGDKVESHYELVYTASSVTYVRLGLGGVNFAAGFACFTLGYGALGFSMENTAVLTEQPLQVATFIVFNFMICLGILKVCKLYPLRIYYSEVEDNFVVVFVGVHPFAVRHLKISPGEVKPAPPGQVAAVTVPWSHDLFSSPTQKIYLNAGSFSDKAKRKYVDMLMFIEIYDPRIQQPITALTEDINPMNYSYWLVPFLGTLDQARLMIH</sequence>
<dbReference type="Proteomes" id="UP000770661">
    <property type="component" value="Unassembled WGS sequence"/>
</dbReference>
<name>A0A8J5CFZ5_CHIOP</name>
<keyword evidence="1" id="KW-0472">Membrane</keyword>
<proteinExistence type="predicted"/>
<dbReference type="OrthoDB" id="6354965at2759"/>
<organism evidence="2 3">
    <name type="scientific">Chionoecetes opilio</name>
    <name type="common">Atlantic snow crab</name>
    <name type="synonym">Cancer opilio</name>
    <dbReference type="NCBI Taxonomy" id="41210"/>
    <lineage>
        <taxon>Eukaryota</taxon>
        <taxon>Metazoa</taxon>
        <taxon>Ecdysozoa</taxon>
        <taxon>Arthropoda</taxon>
        <taxon>Crustacea</taxon>
        <taxon>Multicrustacea</taxon>
        <taxon>Malacostraca</taxon>
        <taxon>Eumalacostraca</taxon>
        <taxon>Eucarida</taxon>
        <taxon>Decapoda</taxon>
        <taxon>Pleocyemata</taxon>
        <taxon>Brachyura</taxon>
        <taxon>Eubrachyura</taxon>
        <taxon>Majoidea</taxon>
        <taxon>Majidae</taxon>
        <taxon>Chionoecetes</taxon>
    </lineage>
</organism>
<dbReference type="EMBL" id="JACEEZ010022740">
    <property type="protein sequence ID" value="KAG0712066.1"/>
    <property type="molecule type" value="Genomic_DNA"/>
</dbReference>
<dbReference type="AlphaFoldDB" id="A0A8J5CFZ5"/>
<evidence type="ECO:0000313" key="2">
    <source>
        <dbReference type="EMBL" id="KAG0712066.1"/>
    </source>
</evidence>
<feature type="transmembrane region" description="Helical" evidence="1">
    <location>
        <begin position="102"/>
        <end position="126"/>
    </location>
</feature>
<reference evidence="2" key="1">
    <citation type="submission" date="2020-07" db="EMBL/GenBank/DDBJ databases">
        <title>The High-quality genome of the commercially important snow crab, Chionoecetes opilio.</title>
        <authorList>
            <person name="Jeong J.-H."/>
            <person name="Ryu S."/>
        </authorList>
    </citation>
    <scope>NUCLEOTIDE SEQUENCE</scope>
    <source>
        <strain evidence="2">MADBK_172401_WGS</strain>
        <tissue evidence="2">Digestive gland</tissue>
    </source>
</reference>
<protein>
    <submittedName>
        <fullName evidence="2">Uncharacterized protein</fullName>
    </submittedName>
</protein>
<keyword evidence="1" id="KW-1133">Transmembrane helix</keyword>
<keyword evidence="3" id="KW-1185">Reference proteome</keyword>